<comment type="caution">
    <text evidence="1">The sequence shown here is derived from an EMBL/GenBank/DDBJ whole genome shotgun (WGS) entry which is preliminary data.</text>
</comment>
<accession>A0AAV4XYC9</accession>
<dbReference type="EMBL" id="BPLR01018353">
    <property type="protein sequence ID" value="GIY98884.1"/>
    <property type="molecule type" value="Genomic_DNA"/>
</dbReference>
<evidence type="ECO:0000313" key="2">
    <source>
        <dbReference type="Proteomes" id="UP001054945"/>
    </source>
</evidence>
<gene>
    <name evidence="1" type="ORF">CEXT_180101</name>
</gene>
<keyword evidence="2" id="KW-1185">Reference proteome</keyword>
<proteinExistence type="predicted"/>
<dbReference type="Proteomes" id="UP001054945">
    <property type="component" value="Unassembled WGS sequence"/>
</dbReference>
<organism evidence="1 2">
    <name type="scientific">Caerostris extrusa</name>
    <name type="common">Bark spider</name>
    <name type="synonym">Caerostris bankana</name>
    <dbReference type="NCBI Taxonomy" id="172846"/>
    <lineage>
        <taxon>Eukaryota</taxon>
        <taxon>Metazoa</taxon>
        <taxon>Ecdysozoa</taxon>
        <taxon>Arthropoda</taxon>
        <taxon>Chelicerata</taxon>
        <taxon>Arachnida</taxon>
        <taxon>Araneae</taxon>
        <taxon>Araneomorphae</taxon>
        <taxon>Entelegynae</taxon>
        <taxon>Araneoidea</taxon>
        <taxon>Araneidae</taxon>
        <taxon>Caerostris</taxon>
    </lineage>
</organism>
<dbReference type="AlphaFoldDB" id="A0AAV4XYC9"/>
<protein>
    <submittedName>
        <fullName evidence="1">Uncharacterized protein</fullName>
    </submittedName>
</protein>
<name>A0AAV4XYC9_CAEEX</name>
<evidence type="ECO:0000313" key="1">
    <source>
        <dbReference type="EMBL" id="GIY98884.1"/>
    </source>
</evidence>
<reference evidence="1 2" key="1">
    <citation type="submission" date="2021-06" db="EMBL/GenBank/DDBJ databases">
        <title>Caerostris extrusa draft genome.</title>
        <authorList>
            <person name="Kono N."/>
            <person name="Arakawa K."/>
        </authorList>
    </citation>
    <scope>NUCLEOTIDE SEQUENCE [LARGE SCALE GENOMIC DNA]</scope>
</reference>
<sequence>MLEIRAALEIALVLHESASSAKTSRLQLAILQISLSGENFCGGLKAMFMILCGIKIPLPSERVGVH</sequence>